<dbReference type="PANTHER" id="PTHR42923:SF46">
    <property type="entry name" value="AMINE OXIDASE"/>
    <property type="match status" value="1"/>
</dbReference>
<dbReference type="EMBL" id="CP011801">
    <property type="protein sequence ID" value="ALA57852.1"/>
    <property type="molecule type" value="Genomic_DNA"/>
</dbReference>
<keyword evidence="2" id="KW-0560">Oxidoreductase</keyword>
<evidence type="ECO:0000313" key="3">
    <source>
        <dbReference type="Proteomes" id="UP000069205"/>
    </source>
</evidence>
<proteinExistence type="predicted"/>
<dbReference type="Pfam" id="PF13450">
    <property type="entry name" value="NAD_binding_8"/>
    <property type="match status" value="1"/>
</dbReference>
<name>A0A0K2GB88_NITMO</name>
<dbReference type="SUPFAM" id="SSF51905">
    <property type="entry name" value="FAD/NAD(P)-binding domain"/>
    <property type="match status" value="1"/>
</dbReference>
<dbReference type="PATRIC" id="fig|42253.5.peg.1393"/>
<dbReference type="Proteomes" id="UP000069205">
    <property type="component" value="Chromosome"/>
</dbReference>
<keyword evidence="3" id="KW-1185">Reference proteome</keyword>
<protein>
    <submittedName>
        <fullName evidence="2">Putative Pytoene desaturase</fullName>
        <ecNumber evidence="2">1.14.99.-</ecNumber>
    </submittedName>
</protein>
<dbReference type="Pfam" id="PF01593">
    <property type="entry name" value="Amino_oxidase"/>
    <property type="match status" value="1"/>
</dbReference>
<dbReference type="RefSeq" id="WP_145976199.1">
    <property type="nucleotide sequence ID" value="NZ_CP011801.1"/>
</dbReference>
<dbReference type="OrthoDB" id="9814556at2"/>
<dbReference type="PANTHER" id="PTHR42923">
    <property type="entry name" value="PROTOPORPHYRINOGEN OXIDASE"/>
    <property type="match status" value="1"/>
</dbReference>
<sequence>MTAHAAARSVLILGAGLTGLAAAYYLGRHGCRITLLDHPDWQDGFQCNPSDDAPIVFGRHQETWRLLRALEHGQPAAGDRPVPLEFLLPNGRVAAYRSSHLPGALQWMTSLFNFRGLGWHDRWRLFSHLEQIWEQAAALPSDLDNRVADEWLASIGQSQQARTYVWHPLVLWLTGNSLTRLSAAVFVHLLSTLFLGQAMDARLTALRGSIEERLVTPLRREVEGMGGEVRRLKSRPLLRFDTAGVAGLRTESQTELHAARYVAAVPLRSFPALLPERLLTRYAYFAQIGELRMLEETVVEAICRSAARPPRLLLLADQPFHRMTVSAYSSQEIRCRLTITADASTDRLPDDRLATLGSEAITALRAVIGPCDIRSVTVVHHGSAALSLEPGTARLRPIQQSPCMNLLVAGPWTDTGWPANVESALVSAGRCAEAIVAGLRS</sequence>
<organism evidence="2 3">
    <name type="scientific">Nitrospira moscoviensis</name>
    <dbReference type="NCBI Taxonomy" id="42253"/>
    <lineage>
        <taxon>Bacteria</taxon>
        <taxon>Pseudomonadati</taxon>
        <taxon>Nitrospirota</taxon>
        <taxon>Nitrospiria</taxon>
        <taxon>Nitrospirales</taxon>
        <taxon>Nitrospiraceae</taxon>
        <taxon>Nitrospira</taxon>
    </lineage>
</organism>
<feature type="domain" description="Amine oxidase" evidence="1">
    <location>
        <begin position="56"/>
        <end position="435"/>
    </location>
</feature>
<dbReference type="InterPro" id="IPR050464">
    <property type="entry name" value="Zeta_carotene_desat/Oxidored"/>
</dbReference>
<reference evidence="2 3" key="1">
    <citation type="journal article" date="2015" name="Proc. Natl. Acad. Sci. U.S.A.">
        <title>Expanded metabolic versatility of ubiquitous nitrite-oxidizing bacteria from the genus Nitrospira.</title>
        <authorList>
            <person name="Koch H."/>
            <person name="Lucker S."/>
            <person name="Albertsen M."/>
            <person name="Kitzinger K."/>
            <person name="Herbold C."/>
            <person name="Spieck E."/>
            <person name="Nielsen P.H."/>
            <person name="Wagner M."/>
            <person name="Daims H."/>
        </authorList>
    </citation>
    <scope>NUCLEOTIDE SEQUENCE [LARGE SCALE GENOMIC DNA]</scope>
    <source>
        <strain evidence="2 3">NSP M-1</strain>
    </source>
</reference>
<dbReference type="Gene3D" id="3.50.50.60">
    <property type="entry name" value="FAD/NAD(P)-binding domain"/>
    <property type="match status" value="1"/>
</dbReference>
<evidence type="ECO:0000259" key="1">
    <source>
        <dbReference type="Pfam" id="PF01593"/>
    </source>
</evidence>
<dbReference type="EC" id="1.14.99.-" evidence="2"/>
<dbReference type="STRING" id="42253.NITMOv2_1425"/>
<dbReference type="InterPro" id="IPR002937">
    <property type="entry name" value="Amino_oxidase"/>
</dbReference>
<dbReference type="AlphaFoldDB" id="A0A0K2GB88"/>
<dbReference type="InterPro" id="IPR036188">
    <property type="entry name" value="FAD/NAD-bd_sf"/>
</dbReference>
<evidence type="ECO:0000313" key="2">
    <source>
        <dbReference type="EMBL" id="ALA57852.1"/>
    </source>
</evidence>
<gene>
    <name evidence="2" type="ORF">NITMOv2_1425</name>
</gene>
<accession>A0A0K2GB88</accession>
<dbReference type="GO" id="GO:0016491">
    <property type="term" value="F:oxidoreductase activity"/>
    <property type="evidence" value="ECO:0007669"/>
    <property type="project" value="UniProtKB-KW"/>
</dbReference>
<dbReference type="KEGG" id="nmv:NITMOv2_1425"/>